<organism evidence="1 2">
    <name type="scientific">Hibiscus sabdariffa</name>
    <name type="common">roselle</name>
    <dbReference type="NCBI Taxonomy" id="183260"/>
    <lineage>
        <taxon>Eukaryota</taxon>
        <taxon>Viridiplantae</taxon>
        <taxon>Streptophyta</taxon>
        <taxon>Embryophyta</taxon>
        <taxon>Tracheophyta</taxon>
        <taxon>Spermatophyta</taxon>
        <taxon>Magnoliopsida</taxon>
        <taxon>eudicotyledons</taxon>
        <taxon>Gunneridae</taxon>
        <taxon>Pentapetalae</taxon>
        <taxon>rosids</taxon>
        <taxon>malvids</taxon>
        <taxon>Malvales</taxon>
        <taxon>Malvaceae</taxon>
        <taxon>Malvoideae</taxon>
        <taxon>Hibiscus</taxon>
    </lineage>
</organism>
<comment type="caution">
    <text evidence="1">The sequence shown here is derived from an EMBL/GenBank/DDBJ whole genome shotgun (WGS) entry which is preliminary data.</text>
</comment>
<dbReference type="PANTHER" id="PTHR33676">
    <property type="entry name" value="COLD REGULATED PROTEIN 27"/>
    <property type="match status" value="1"/>
</dbReference>
<keyword evidence="2" id="KW-1185">Reference proteome</keyword>
<sequence length="228" mass="25009">MEHNLRRNFPAPASDPLACLSVLTQTNSDSPASGVTIGSLRDPTHNATPQGETMVWTNEKHNLYLDFLEASFVKQLHYSTSLRGCHPRGEMWEPCPTPQLPAHSSSHQFSALQDGCYQKSNDPLLDSTADSSDIRESPLHRFTSADKSSSETFPLSRETVVPDGGTYLRSNTTLGGCTTGKKSTKHCFGRETNSASSHPVLVCGKMLPGRECSRCGWRKQDDIAAKRN</sequence>
<evidence type="ECO:0000313" key="2">
    <source>
        <dbReference type="Proteomes" id="UP001396334"/>
    </source>
</evidence>
<proteinExistence type="predicted"/>
<protein>
    <submittedName>
        <fullName evidence="1">Uncharacterized protein</fullName>
    </submittedName>
</protein>
<dbReference type="PANTHER" id="PTHR33676:SF17">
    <property type="entry name" value="COLD-REGULATED PROTEIN 28"/>
    <property type="match status" value="1"/>
</dbReference>
<name>A0ABR2SJU5_9ROSI</name>
<evidence type="ECO:0000313" key="1">
    <source>
        <dbReference type="EMBL" id="KAK9025299.1"/>
    </source>
</evidence>
<dbReference type="InterPro" id="IPR044678">
    <property type="entry name" value="COR27/28"/>
</dbReference>
<dbReference type="Proteomes" id="UP001396334">
    <property type="component" value="Unassembled WGS sequence"/>
</dbReference>
<gene>
    <name evidence="1" type="ORF">V6N11_038168</name>
</gene>
<dbReference type="EMBL" id="JBBPBN010000013">
    <property type="protein sequence ID" value="KAK9025299.1"/>
    <property type="molecule type" value="Genomic_DNA"/>
</dbReference>
<reference evidence="1 2" key="1">
    <citation type="journal article" date="2024" name="G3 (Bethesda)">
        <title>Genome assembly of Hibiscus sabdariffa L. provides insights into metabolisms of medicinal natural products.</title>
        <authorList>
            <person name="Kim T."/>
        </authorList>
    </citation>
    <scope>NUCLEOTIDE SEQUENCE [LARGE SCALE GENOMIC DNA]</scope>
    <source>
        <strain evidence="1">TK-2024</strain>
        <tissue evidence="1">Old leaves</tissue>
    </source>
</reference>
<accession>A0ABR2SJU5</accession>